<evidence type="ECO:0000256" key="1">
    <source>
        <dbReference type="SAM" id="MobiDB-lite"/>
    </source>
</evidence>
<evidence type="ECO:0000313" key="2">
    <source>
        <dbReference type="EMBL" id="TNN46560.1"/>
    </source>
</evidence>
<evidence type="ECO:0000313" key="3">
    <source>
        <dbReference type="Proteomes" id="UP000314294"/>
    </source>
</evidence>
<reference evidence="2 3" key="1">
    <citation type="submission" date="2019-03" db="EMBL/GenBank/DDBJ databases">
        <title>First draft genome of Liparis tanakae, snailfish: a comprehensive survey of snailfish specific genes.</title>
        <authorList>
            <person name="Kim W."/>
            <person name="Song I."/>
            <person name="Jeong J.-H."/>
            <person name="Kim D."/>
            <person name="Kim S."/>
            <person name="Ryu S."/>
            <person name="Song J.Y."/>
            <person name="Lee S.K."/>
        </authorList>
    </citation>
    <scope>NUCLEOTIDE SEQUENCE [LARGE SCALE GENOMIC DNA]</scope>
    <source>
        <tissue evidence="2">Muscle</tissue>
    </source>
</reference>
<feature type="compositionally biased region" description="Basic residues" evidence="1">
    <location>
        <begin position="166"/>
        <end position="175"/>
    </location>
</feature>
<organism evidence="2 3">
    <name type="scientific">Liparis tanakae</name>
    <name type="common">Tanaka's snailfish</name>
    <dbReference type="NCBI Taxonomy" id="230148"/>
    <lineage>
        <taxon>Eukaryota</taxon>
        <taxon>Metazoa</taxon>
        <taxon>Chordata</taxon>
        <taxon>Craniata</taxon>
        <taxon>Vertebrata</taxon>
        <taxon>Euteleostomi</taxon>
        <taxon>Actinopterygii</taxon>
        <taxon>Neopterygii</taxon>
        <taxon>Teleostei</taxon>
        <taxon>Neoteleostei</taxon>
        <taxon>Acanthomorphata</taxon>
        <taxon>Eupercaria</taxon>
        <taxon>Perciformes</taxon>
        <taxon>Cottioidei</taxon>
        <taxon>Cottales</taxon>
        <taxon>Liparidae</taxon>
        <taxon>Liparis</taxon>
    </lineage>
</organism>
<keyword evidence="3" id="KW-1185">Reference proteome</keyword>
<name>A0A4Z2G081_9TELE</name>
<proteinExistence type="predicted"/>
<protein>
    <submittedName>
        <fullName evidence="2">Uncharacterized protein</fullName>
    </submittedName>
</protein>
<gene>
    <name evidence="2" type="ORF">EYF80_043234</name>
</gene>
<sequence>MLLMRFSTVHTYTSSSDITTRDTPTVDGLRAIVVGTVEVEVLAVLQDGGGDHLDLLVKVSLRTVHGEPDVALPGEGVVGDGDLHLVGPFVRQLQAVEQQRAVLEHQDAVAVLRPQVPDDVGPDGLHHGDGLLPVPPELPLDDGLVGAAAGVADGQEGLFAHRAPHHRGRAGHVHPGRLAWGEEKAKRRRQ</sequence>
<feature type="region of interest" description="Disordered" evidence="1">
    <location>
        <begin position="166"/>
        <end position="190"/>
    </location>
</feature>
<dbReference type="Proteomes" id="UP000314294">
    <property type="component" value="Unassembled WGS sequence"/>
</dbReference>
<accession>A0A4Z2G081</accession>
<dbReference type="AlphaFoldDB" id="A0A4Z2G081"/>
<comment type="caution">
    <text evidence="2">The sequence shown here is derived from an EMBL/GenBank/DDBJ whole genome shotgun (WGS) entry which is preliminary data.</text>
</comment>
<dbReference type="EMBL" id="SRLO01000783">
    <property type="protein sequence ID" value="TNN46560.1"/>
    <property type="molecule type" value="Genomic_DNA"/>
</dbReference>
<feature type="compositionally biased region" description="Basic and acidic residues" evidence="1">
    <location>
        <begin position="180"/>
        <end position="190"/>
    </location>
</feature>